<dbReference type="PANTHER" id="PTHR35867:SF1">
    <property type="entry name" value="PROTEIN RSEC"/>
    <property type="match status" value="1"/>
</dbReference>
<dbReference type="PANTHER" id="PTHR35867">
    <property type="entry name" value="PROTEIN RSEC"/>
    <property type="match status" value="1"/>
</dbReference>
<gene>
    <name evidence="2" type="ORF">METUNv1_00627</name>
</gene>
<proteinExistence type="predicted"/>
<dbReference type="EMBL" id="AFHG01000030">
    <property type="protein sequence ID" value="EGK72802.1"/>
    <property type="molecule type" value="Genomic_DNA"/>
</dbReference>
<evidence type="ECO:0000256" key="1">
    <source>
        <dbReference type="SAM" id="Phobius"/>
    </source>
</evidence>
<keyword evidence="1" id="KW-1133">Transmembrane helix</keyword>
<organism evidence="2 3">
    <name type="scientific">Methyloversatilis universalis (strain ATCC BAA-1314 / DSM 25237 / JCM 13912 / CCUG 52030 / FAM5)</name>
    <dbReference type="NCBI Taxonomy" id="1000565"/>
    <lineage>
        <taxon>Bacteria</taxon>
        <taxon>Pseudomonadati</taxon>
        <taxon>Pseudomonadota</taxon>
        <taxon>Betaproteobacteria</taxon>
        <taxon>Nitrosomonadales</taxon>
        <taxon>Sterolibacteriaceae</taxon>
        <taxon>Methyloversatilis</taxon>
    </lineage>
</organism>
<feature type="transmembrane region" description="Helical" evidence="1">
    <location>
        <begin position="76"/>
        <end position="97"/>
    </location>
</feature>
<dbReference type="Proteomes" id="UP000005019">
    <property type="component" value="Unassembled WGS sequence"/>
</dbReference>
<feature type="transmembrane region" description="Helical" evidence="1">
    <location>
        <begin position="103"/>
        <end position="121"/>
    </location>
</feature>
<comment type="caution">
    <text evidence="2">The sequence shown here is derived from an EMBL/GenBank/DDBJ whole genome shotgun (WGS) entry which is preliminary data.</text>
</comment>
<reference evidence="2 3" key="1">
    <citation type="journal article" date="2011" name="J. Bacteriol.">
        <title>Genome sequence of Methyloversatilis universalis FAM5T, a methylotrophic representative of the order Rhodocyclales.</title>
        <authorList>
            <person name="Kittichotirat W."/>
            <person name="Good N.M."/>
            <person name="Hall R."/>
            <person name="Bringel F."/>
            <person name="Lajus A."/>
            <person name="Medigue C."/>
            <person name="Smalley N.E."/>
            <person name="Beck D."/>
            <person name="Bumgarner R."/>
            <person name="Vuilleumier S."/>
            <person name="Kalyuzhnaya M.G."/>
        </authorList>
    </citation>
    <scope>NUCLEOTIDE SEQUENCE [LARGE SCALE GENOMIC DNA]</scope>
    <source>
        <strain evidence="3">ATCC BAA-1314 / JCM 13912 / FAM5</strain>
    </source>
</reference>
<dbReference type="AlphaFoldDB" id="F5R8R2"/>
<evidence type="ECO:0000313" key="3">
    <source>
        <dbReference type="Proteomes" id="UP000005019"/>
    </source>
</evidence>
<dbReference type="RefSeq" id="WP_008058726.1">
    <property type="nucleotide sequence ID" value="NZ_AFHG01000030.1"/>
</dbReference>
<keyword evidence="3" id="KW-1185">Reference proteome</keyword>
<dbReference type="Pfam" id="PF04246">
    <property type="entry name" value="RseC_MucC"/>
    <property type="match status" value="1"/>
</dbReference>
<keyword evidence="1" id="KW-0472">Membrane</keyword>
<sequence length="150" mass="15152">MNVRPGVVRRVADGYAWVEVERQNGCGRCAENGGCGRACESAPSPSTYVVSVDTALLPGAQVALAVGDRAPLTAALLSYGVALLALFAGVSIAVLIGGLSDPVVAAGALSGLAAAAGWLHLGRRYRSLLPAVRILPDPLNCSDSLPAGKS</sequence>
<name>F5R8R2_METUF</name>
<evidence type="ECO:0000313" key="2">
    <source>
        <dbReference type="EMBL" id="EGK72802.1"/>
    </source>
</evidence>
<dbReference type="STRING" id="1000565.METUNv1_00627"/>
<accession>F5R8R2</accession>
<dbReference type="OrthoDB" id="8536337at2"/>
<keyword evidence="1" id="KW-0812">Transmembrane</keyword>
<protein>
    <submittedName>
        <fullName evidence="2">Sigma-E factor regulatory protein rseC</fullName>
    </submittedName>
</protein>
<dbReference type="InterPro" id="IPR007359">
    <property type="entry name" value="SigmaE_reg_RseC_MucC"/>
</dbReference>